<name>A0A7N0SVI9_KALFE</name>
<dbReference type="EnsemblPlants" id="Kaladp0004s0017.1.v1.1">
    <property type="protein sequence ID" value="Kaladp0004s0017.1.v1.1.CDS.1"/>
    <property type="gene ID" value="Kaladp0004s0017.v1.1"/>
</dbReference>
<evidence type="ECO:0000256" key="6">
    <source>
        <dbReference type="ARBA" id="ARBA00023163"/>
    </source>
</evidence>
<keyword evidence="5" id="KW-0805">Transcription regulation</keyword>
<dbReference type="SUPFAM" id="SSF57667">
    <property type="entry name" value="beta-beta-alpha zinc fingers"/>
    <property type="match status" value="1"/>
</dbReference>
<dbReference type="PROSITE" id="PS50157">
    <property type="entry name" value="ZINC_FINGER_C2H2_2"/>
    <property type="match status" value="1"/>
</dbReference>
<keyword evidence="7" id="KW-0539">Nucleus</keyword>
<evidence type="ECO:0000256" key="4">
    <source>
        <dbReference type="ARBA" id="ARBA00022833"/>
    </source>
</evidence>
<dbReference type="PANTHER" id="PTHR45801:SF107">
    <property type="entry name" value="TRANSCRIPTIONAL REGULATOR SUPERMAN-LIKE"/>
    <property type="match status" value="1"/>
</dbReference>
<evidence type="ECO:0000259" key="10">
    <source>
        <dbReference type="PROSITE" id="PS50157"/>
    </source>
</evidence>
<dbReference type="Gene3D" id="3.30.160.60">
    <property type="entry name" value="Classic Zinc Finger"/>
    <property type="match status" value="1"/>
</dbReference>
<accession>A0A7N0SVI9</accession>
<evidence type="ECO:0000256" key="8">
    <source>
        <dbReference type="PROSITE-ProRule" id="PRU00042"/>
    </source>
</evidence>
<evidence type="ECO:0000313" key="12">
    <source>
        <dbReference type="Proteomes" id="UP000594263"/>
    </source>
</evidence>
<evidence type="ECO:0000256" key="5">
    <source>
        <dbReference type="ARBA" id="ARBA00023015"/>
    </source>
</evidence>
<keyword evidence="12" id="KW-1185">Reference proteome</keyword>
<dbReference type="PROSITE" id="PS00028">
    <property type="entry name" value="ZINC_FINGER_C2H2_1"/>
    <property type="match status" value="1"/>
</dbReference>
<keyword evidence="6" id="KW-0804">Transcription</keyword>
<evidence type="ECO:0000256" key="7">
    <source>
        <dbReference type="ARBA" id="ARBA00023242"/>
    </source>
</evidence>
<reference evidence="11" key="1">
    <citation type="submission" date="2021-01" db="UniProtKB">
        <authorList>
            <consortium name="EnsemblPlants"/>
        </authorList>
    </citation>
    <scope>IDENTIFICATION</scope>
</reference>
<dbReference type="Proteomes" id="UP000594263">
    <property type="component" value="Unplaced"/>
</dbReference>
<dbReference type="GO" id="GO:0008270">
    <property type="term" value="F:zinc ion binding"/>
    <property type="evidence" value="ECO:0007669"/>
    <property type="project" value="UniProtKB-KW"/>
</dbReference>
<dbReference type="SMART" id="SM00355">
    <property type="entry name" value="ZnF_C2H2"/>
    <property type="match status" value="1"/>
</dbReference>
<evidence type="ECO:0000256" key="2">
    <source>
        <dbReference type="ARBA" id="ARBA00022723"/>
    </source>
</evidence>
<dbReference type="AlphaFoldDB" id="A0A7N0SVI9"/>
<dbReference type="Gramene" id="Kaladp0004s0017.1.v1.1">
    <property type="protein sequence ID" value="Kaladp0004s0017.1.v1.1.CDS.1"/>
    <property type="gene ID" value="Kaladp0004s0017.v1.1"/>
</dbReference>
<evidence type="ECO:0000256" key="9">
    <source>
        <dbReference type="SAM" id="MobiDB-lite"/>
    </source>
</evidence>
<feature type="region of interest" description="Disordered" evidence="9">
    <location>
        <begin position="1"/>
        <end position="32"/>
    </location>
</feature>
<organism evidence="11 12">
    <name type="scientific">Kalanchoe fedtschenkoi</name>
    <name type="common">Lavender scallops</name>
    <name type="synonym">South American air plant</name>
    <dbReference type="NCBI Taxonomy" id="63787"/>
    <lineage>
        <taxon>Eukaryota</taxon>
        <taxon>Viridiplantae</taxon>
        <taxon>Streptophyta</taxon>
        <taxon>Embryophyta</taxon>
        <taxon>Tracheophyta</taxon>
        <taxon>Spermatophyta</taxon>
        <taxon>Magnoliopsida</taxon>
        <taxon>eudicotyledons</taxon>
        <taxon>Gunneridae</taxon>
        <taxon>Pentapetalae</taxon>
        <taxon>Saxifragales</taxon>
        <taxon>Crassulaceae</taxon>
        <taxon>Kalanchoe</taxon>
    </lineage>
</organism>
<dbReference type="InterPro" id="IPR052426">
    <property type="entry name" value="Plant_dev_regulator"/>
</dbReference>
<keyword evidence="2" id="KW-0479">Metal-binding</keyword>
<evidence type="ECO:0000256" key="3">
    <source>
        <dbReference type="ARBA" id="ARBA00022771"/>
    </source>
</evidence>
<dbReference type="InterPro" id="IPR013087">
    <property type="entry name" value="Znf_C2H2_type"/>
</dbReference>
<feature type="compositionally biased region" description="Low complexity" evidence="9">
    <location>
        <begin position="1"/>
        <end position="11"/>
    </location>
</feature>
<protein>
    <recommendedName>
        <fullName evidence="10">C2H2-type domain-containing protein</fullName>
    </recommendedName>
</protein>
<dbReference type="InterPro" id="IPR036236">
    <property type="entry name" value="Znf_C2H2_sf"/>
</dbReference>
<dbReference type="Pfam" id="PF13912">
    <property type="entry name" value="zf-C2H2_6"/>
    <property type="match status" value="1"/>
</dbReference>
<dbReference type="PANTHER" id="PTHR45801">
    <property type="entry name" value="OS07G0101800 PROTEIN"/>
    <property type="match status" value="1"/>
</dbReference>
<keyword evidence="4" id="KW-0862">Zinc</keyword>
<sequence length="262" mass="28807">MVRKSSSNSSSCKYMEKVAMKSSSEAEELSDGDKNKKLKDKLCYRGGGGTSAGVVIEDADLLASWPPRYYTCSFCTRRFKSAQALGGHMNVHRRARAILRSQSISPIPSPPSSPWLIPNTIITPAHHQPLQGDNHHFILPNPNRPHWPLSIPHHTSNISSHSYLSRLPMITSITSSCSSTCTPKNPLFAAAAYKHVPDSLLFHTGERAKKSCVWAESKFNGGLNSRTHQDDAVMRLSLGTGGLITRRSAADEDIDLELRLGF</sequence>
<keyword evidence="3 8" id="KW-0863">Zinc-finger</keyword>
<proteinExistence type="predicted"/>
<evidence type="ECO:0000256" key="1">
    <source>
        <dbReference type="ARBA" id="ARBA00004123"/>
    </source>
</evidence>
<dbReference type="GO" id="GO:0005634">
    <property type="term" value="C:nucleus"/>
    <property type="evidence" value="ECO:0007669"/>
    <property type="project" value="UniProtKB-SubCell"/>
</dbReference>
<feature type="domain" description="C2H2-type" evidence="10">
    <location>
        <begin position="70"/>
        <end position="97"/>
    </location>
</feature>
<evidence type="ECO:0000313" key="11">
    <source>
        <dbReference type="EnsemblPlants" id="Kaladp0004s0017.1.v1.1.CDS.1"/>
    </source>
</evidence>
<comment type="subcellular location">
    <subcellularLocation>
        <location evidence="1">Nucleus</location>
    </subcellularLocation>
</comment>